<dbReference type="Proteomes" id="UP000269721">
    <property type="component" value="Unassembled WGS sequence"/>
</dbReference>
<feature type="repeat" description="ANK" evidence="1">
    <location>
        <begin position="127"/>
        <end position="159"/>
    </location>
</feature>
<dbReference type="PROSITE" id="PS50297">
    <property type="entry name" value="ANK_REP_REGION"/>
    <property type="match status" value="2"/>
</dbReference>
<dbReference type="SUPFAM" id="SSF48403">
    <property type="entry name" value="Ankyrin repeat"/>
    <property type="match status" value="1"/>
</dbReference>
<dbReference type="Pfam" id="PF12796">
    <property type="entry name" value="Ank_2"/>
    <property type="match status" value="2"/>
</dbReference>
<reference evidence="3" key="1">
    <citation type="journal article" date="2018" name="Nat. Microbiol.">
        <title>Leveraging single-cell genomics to expand the fungal tree of life.</title>
        <authorList>
            <person name="Ahrendt S.R."/>
            <person name="Quandt C.A."/>
            <person name="Ciobanu D."/>
            <person name="Clum A."/>
            <person name="Salamov A."/>
            <person name="Andreopoulos B."/>
            <person name="Cheng J.F."/>
            <person name="Woyke T."/>
            <person name="Pelin A."/>
            <person name="Henrissat B."/>
            <person name="Reynolds N.K."/>
            <person name="Benny G.L."/>
            <person name="Smith M.E."/>
            <person name="James T.Y."/>
            <person name="Grigoriev I.V."/>
        </authorList>
    </citation>
    <scope>NUCLEOTIDE SEQUENCE [LARGE SCALE GENOMIC DNA]</scope>
</reference>
<evidence type="ECO:0000313" key="3">
    <source>
        <dbReference type="Proteomes" id="UP000269721"/>
    </source>
</evidence>
<feature type="repeat" description="ANK" evidence="1">
    <location>
        <begin position="156"/>
        <end position="188"/>
    </location>
</feature>
<dbReference type="OrthoDB" id="76098at2759"/>
<dbReference type="PANTHER" id="PTHR46224">
    <property type="entry name" value="ANKYRIN REPEAT FAMILY PROTEIN"/>
    <property type="match status" value="1"/>
</dbReference>
<accession>A0A4P9W767</accession>
<dbReference type="InterPro" id="IPR036770">
    <property type="entry name" value="Ankyrin_rpt-contain_sf"/>
</dbReference>
<gene>
    <name evidence="2" type="ORF">BDK51DRAFT_52844</name>
</gene>
<organism evidence="2 3">
    <name type="scientific">Blyttiomyces helicus</name>
    <dbReference type="NCBI Taxonomy" id="388810"/>
    <lineage>
        <taxon>Eukaryota</taxon>
        <taxon>Fungi</taxon>
        <taxon>Fungi incertae sedis</taxon>
        <taxon>Chytridiomycota</taxon>
        <taxon>Chytridiomycota incertae sedis</taxon>
        <taxon>Chytridiomycetes</taxon>
        <taxon>Chytridiomycetes incertae sedis</taxon>
        <taxon>Blyttiomyces</taxon>
    </lineage>
</organism>
<evidence type="ECO:0000256" key="1">
    <source>
        <dbReference type="PROSITE-ProRule" id="PRU00023"/>
    </source>
</evidence>
<keyword evidence="3" id="KW-1185">Reference proteome</keyword>
<dbReference type="InterPro" id="IPR002110">
    <property type="entry name" value="Ankyrin_rpt"/>
</dbReference>
<keyword evidence="1" id="KW-0040">ANK repeat</keyword>
<dbReference type="SMART" id="SM00248">
    <property type="entry name" value="ANK"/>
    <property type="match status" value="5"/>
</dbReference>
<name>A0A4P9W767_9FUNG</name>
<dbReference type="Gene3D" id="1.25.40.20">
    <property type="entry name" value="Ankyrin repeat-containing domain"/>
    <property type="match status" value="3"/>
</dbReference>
<dbReference type="EMBL" id="KZ997080">
    <property type="protein sequence ID" value="RKO87902.1"/>
    <property type="molecule type" value="Genomic_DNA"/>
</dbReference>
<evidence type="ECO:0000313" key="2">
    <source>
        <dbReference type="EMBL" id="RKO87902.1"/>
    </source>
</evidence>
<dbReference type="AlphaFoldDB" id="A0A4P9W767"/>
<proteinExistence type="predicted"/>
<protein>
    <submittedName>
        <fullName evidence="2">Ankyrin repeat-containing domain protein</fullName>
    </submittedName>
</protein>
<dbReference type="PANTHER" id="PTHR46224:SF64">
    <property type="entry name" value="IQ MOTIF AND ANKYRIN REPEAT DOMAIN-CONTAINING PROTEIN 1"/>
    <property type="match status" value="1"/>
</dbReference>
<dbReference type="InterPro" id="IPR051616">
    <property type="entry name" value="Cul2-RING_E3_ligase_SR"/>
</dbReference>
<sequence>MHGACMVSAAHNGQLEMVKFLMATYGNGPVVSDAITALNEEGKWDVLRYLINEGTDIPTNRYILCAAAIRRYMPGVKLMIEHGTDINAKLSDKPGQVNGPALFHAIDKGHSEIARILLEHVADVNAGGGAALVVAAREGNIEMVQLLLKNKADIRSKGKALRAAAARGQLEVVQILLANGADANACKGDPLMRAARKGHMEVKILMATNADINPGAGGTLKCARKAGHLAIAEFLVQRGANLKFISERFIKILEPNVANFFQGLKQKES</sequence>
<dbReference type="PROSITE" id="PS50088">
    <property type="entry name" value="ANK_REPEAT"/>
    <property type="match status" value="2"/>
</dbReference>
<dbReference type="PRINTS" id="PR01415">
    <property type="entry name" value="ANKYRIN"/>
</dbReference>